<accession>A0A3M0KWV1</accession>
<organism evidence="1 2">
    <name type="scientific">Hirundo rustica rustica</name>
    <dbReference type="NCBI Taxonomy" id="333673"/>
    <lineage>
        <taxon>Eukaryota</taxon>
        <taxon>Metazoa</taxon>
        <taxon>Chordata</taxon>
        <taxon>Craniata</taxon>
        <taxon>Vertebrata</taxon>
        <taxon>Euteleostomi</taxon>
        <taxon>Archelosauria</taxon>
        <taxon>Archosauria</taxon>
        <taxon>Dinosauria</taxon>
        <taxon>Saurischia</taxon>
        <taxon>Theropoda</taxon>
        <taxon>Coelurosauria</taxon>
        <taxon>Aves</taxon>
        <taxon>Neognathae</taxon>
        <taxon>Neoaves</taxon>
        <taxon>Telluraves</taxon>
        <taxon>Australaves</taxon>
        <taxon>Passeriformes</taxon>
        <taxon>Sylvioidea</taxon>
        <taxon>Hirundinidae</taxon>
        <taxon>Hirundo</taxon>
    </lineage>
</organism>
<evidence type="ECO:0000313" key="2">
    <source>
        <dbReference type="Proteomes" id="UP000269221"/>
    </source>
</evidence>
<dbReference type="AlphaFoldDB" id="A0A3M0KWV1"/>
<sequence length="172" mass="18272">MVLHGERPDPAGHAQVLAKGSPSSGKLCFPKGCTSDLKTELLPAIEKKIKNIVTNATDSAINPHANKGCYSCTLDPQPLPGLAEGWQGLDPPGCRVIDYSQRCLIILRITLAILLLGKSVGNPELLKRGTTLSQAIRQGSGTIEQCIEYGLVNAKVAHGLLTLPIFIGDPEL</sequence>
<evidence type="ECO:0000313" key="1">
    <source>
        <dbReference type="EMBL" id="RMC17286.1"/>
    </source>
</evidence>
<reference evidence="1 2" key="1">
    <citation type="submission" date="2018-07" db="EMBL/GenBank/DDBJ databases">
        <title>A high quality draft genome assembly of the barn swallow (H. rustica rustica).</title>
        <authorList>
            <person name="Formenti G."/>
            <person name="Chiara M."/>
            <person name="Poveda L."/>
            <person name="Francoijs K.-J."/>
            <person name="Bonisoli-Alquati A."/>
            <person name="Canova L."/>
            <person name="Gianfranceschi L."/>
            <person name="Horner D.S."/>
            <person name="Saino N."/>
        </authorList>
    </citation>
    <scope>NUCLEOTIDE SEQUENCE [LARGE SCALE GENOMIC DNA]</scope>
    <source>
        <strain evidence="1">Chelidonia</strain>
        <tissue evidence="1">Blood</tissue>
    </source>
</reference>
<comment type="caution">
    <text evidence="1">The sequence shown here is derived from an EMBL/GenBank/DDBJ whole genome shotgun (WGS) entry which is preliminary data.</text>
</comment>
<gene>
    <name evidence="1" type="ORF">DUI87_05866</name>
</gene>
<dbReference type="EMBL" id="QRBI01000099">
    <property type="protein sequence ID" value="RMC17286.1"/>
    <property type="molecule type" value="Genomic_DNA"/>
</dbReference>
<protein>
    <submittedName>
        <fullName evidence="1">Uncharacterized protein</fullName>
    </submittedName>
</protein>
<name>A0A3M0KWV1_HIRRU</name>
<keyword evidence="2" id="KW-1185">Reference proteome</keyword>
<dbReference type="Proteomes" id="UP000269221">
    <property type="component" value="Unassembled WGS sequence"/>
</dbReference>
<proteinExistence type="predicted"/>